<dbReference type="InterPro" id="IPR042099">
    <property type="entry name" value="ANL_N_sf"/>
</dbReference>
<dbReference type="InterPro" id="IPR045851">
    <property type="entry name" value="AMP-bd_C_sf"/>
</dbReference>
<dbReference type="Pfam" id="PF13193">
    <property type="entry name" value="AMP-binding_C"/>
    <property type="match status" value="1"/>
</dbReference>
<protein>
    <submittedName>
        <fullName evidence="3">Amino acid adenylation domain-containing protein</fullName>
    </submittedName>
</protein>
<name>A0AAU7NX89_9GAMM</name>
<feature type="domain" description="AMP-dependent synthetase/ligase" evidence="1">
    <location>
        <begin position="7"/>
        <end position="345"/>
    </location>
</feature>
<dbReference type="GO" id="GO:0043041">
    <property type="term" value="P:amino acid activation for nonribosomal peptide biosynthetic process"/>
    <property type="evidence" value="ECO:0007669"/>
    <property type="project" value="TreeGrafter"/>
</dbReference>
<evidence type="ECO:0000259" key="2">
    <source>
        <dbReference type="Pfam" id="PF13193"/>
    </source>
</evidence>
<dbReference type="PROSITE" id="PS00455">
    <property type="entry name" value="AMP_BINDING"/>
    <property type="match status" value="1"/>
</dbReference>
<dbReference type="PANTHER" id="PTHR45527:SF1">
    <property type="entry name" value="FATTY ACID SYNTHASE"/>
    <property type="match status" value="1"/>
</dbReference>
<dbReference type="PANTHER" id="PTHR45527">
    <property type="entry name" value="NONRIBOSOMAL PEPTIDE SYNTHETASE"/>
    <property type="match status" value="1"/>
</dbReference>
<dbReference type="InterPro" id="IPR020845">
    <property type="entry name" value="AMP-binding_CS"/>
</dbReference>
<dbReference type="GO" id="GO:0044550">
    <property type="term" value="P:secondary metabolite biosynthetic process"/>
    <property type="evidence" value="ECO:0007669"/>
    <property type="project" value="TreeGrafter"/>
</dbReference>
<gene>
    <name evidence="3" type="ORF">Q9L42_005725</name>
</gene>
<reference evidence="3 4" key="1">
    <citation type="journal article" date="2024" name="Microbiology">
        <title>Methylomarinum rosea sp. nov., a novel halophilic methanotrophic bacterium from the hypersaline Lake Elton.</title>
        <authorList>
            <person name="Suleimanov R.Z."/>
            <person name="Oshkin I.Y."/>
            <person name="Danilova O.V."/>
            <person name="Suzina N.E."/>
            <person name="Dedysh S.N."/>
        </authorList>
    </citation>
    <scope>NUCLEOTIDE SEQUENCE [LARGE SCALE GENOMIC DNA]</scope>
    <source>
        <strain evidence="3 4">Ch1-1</strain>
    </source>
</reference>
<dbReference type="CDD" id="cd05930">
    <property type="entry name" value="A_NRPS"/>
    <property type="match status" value="1"/>
</dbReference>
<dbReference type="InterPro" id="IPR025110">
    <property type="entry name" value="AMP-bd_C"/>
</dbReference>
<dbReference type="RefSeq" id="WP_305909386.1">
    <property type="nucleotide sequence ID" value="NZ_CP157743.1"/>
</dbReference>
<evidence type="ECO:0000313" key="4">
    <source>
        <dbReference type="Proteomes" id="UP001225378"/>
    </source>
</evidence>
<sequence>MSLLTAFHRQCQRAPDHIAFAEGQRRFSYAQVKQQASVLGAYLAQRNIQGQRVVIALERGIDAAVAIISALGAGACYIPLDTKNPPSRLNFIVNDAAPHCVIGKGACPEWLETPDLWLNIDQPPPAQAADWPLTIANEETLAAILYTSGSTGAPKGVALSHRAMRNFADWASCTFAIGAGDRIASLAPFHFDLSVFDLFSSLSAGAAVHFVPTGLTLSPSRLTAWLSDQRISVFYTVPSLLGFIALKGSLADNALPDLKTILFAGEVFPTPQLKKLCELLPNVDFYNLYGPTETNVCCYWPVERDRLHDDQAVPIGMPACGAVLSVDATTGELRVKSANNLSGYWQHGRLTPPALSDDEFYATGDKVSLNERGEYCYHGRLDRMLKCSGYRVEPAEIESVIMTCPAVSSCAVTGIPDSASGRRPAAALVLKPGATLNDVVKTAKQRLPAYMHPCKFIVLESLPCLSNGKTDYQTLQQQLENS</sequence>
<dbReference type="SUPFAM" id="SSF56801">
    <property type="entry name" value="Acetyl-CoA synthetase-like"/>
    <property type="match status" value="1"/>
</dbReference>
<dbReference type="Gene3D" id="3.40.50.12780">
    <property type="entry name" value="N-terminal domain of ligase-like"/>
    <property type="match status" value="1"/>
</dbReference>
<keyword evidence="4" id="KW-1185">Reference proteome</keyword>
<evidence type="ECO:0000313" key="3">
    <source>
        <dbReference type="EMBL" id="XBS21622.1"/>
    </source>
</evidence>
<proteinExistence type="predicted"/>
<organism evidence="3 4">
    <name type="scientific">Methylomarinum roseum</name>
    <dbReference type="NCBI Taxonomy" id="3067653"/>
    <lineage>
        <taxon>Bacteria</taxon>
        <taxon>Pseudomonadati</taxon>
        <taxon>Pseudomonadota</taxon>
        <taxon>Gammaproteobacteria</taxon>
        <taxon>Methylococcales</taxon>
        <taxon>Methylococcaceae</taxon>
        <taxon>Methylomarinum</taxon>
    </lineage>
</organism>
<dbReference type="Gene3D" id="3.30.300.30">
    <property type="match status" value="1"/>
</dbReference>
<dbReference type="KEGG" id="mech:Q9L42_005725"/>
<dbReference type="AlphaFoldDB" id="A0AAU7NX89"/>
<accession>A0AAU7NX89</accession>
<dbReference type="EMBL" id="CP157743">
    <property type="protein sequence ID" value="XBS21622.1"/>
    <property type="molecule type" value="Genomic_DNA"/>
</dbReference>
<dbReference type="Proteomes" id="UP001225378">
    <property type="component" value="Chromosome"/>
</dbReference>
<dbReference type="Pfam" id="PF00501">
    <property type="entry name" value="AMP-binding"/>
    <property type="match status" value="1"/>
</dbReference>
<evidence type="ECO:0000259" key="1">
    <source>
        <dbReference type="Pfam" id="PF00501"/>
    </source>
</evidence>
<dbReference type="GO" id="GO:0031177">
    <property type="term" value="F:phosphopantetheine binding"/>
    <property type="evidence" value="ECO:0007669"/>
    <property type="project" value="TreeGrafter"/>
</dbReference>
<dbReference type="InterPro" id="IPR000873">
    <property type="entry name" value="AMP-dep_synth/lig_dom"/>
</dbReference>
<dbReference type="GO" id="GO:0005737">
    <property type="term" value="C:cytoplasm"/>
    <property type="evidence" value="ECO:0007669"/>
    <property type="project" value="TreeGrafter"/>
</dbReference>
<feature type="domain" description="AMP-binding enzyme C-terminal" evidence="2">
    <location>
        <begin position="396"/>
        <end position="469"/>
    </location>
</feature>